<dbReference type="Proteomes" id="UP001596417">
    <property type="component" value="Unassembled WGS sequence"/>
</dbReference>
<keyword evidence="1" id="KW-0812">Transmembrane</keyword>
<keyword evidence="1" id="KW-0472">Membrane</keyword>
<keyword evidence="1" id="KW-1133">Transmembrane helix</keyword>
<protein>
    <recommendedName>
        <fullName evidence="4">DUF1772 domain-containing protein</fullName>
    </recommendedName>
</protein>
<evidence type="ECO:0000313" key="2">
    <source>
        <dbReference type="EMBL" id="MFC7190751.1"/>
    </source>
</evidence>
<dbReference type="AlphaFoldDB" id="A0ABD5YRI8"/>
<evidence type="ECO:0000313" key="3">
    <source>
        <dbReference type="Proteomes" id="UP001596417"/>
    </source>
</evidence>
<feature type="transmembrane region" description="Helical" evidence="1">
    <location>
        <begin position="75"/>
        <end position="96"/>
    </location>
</feature>
<comment type="caution">
    <text evidence="2">The sequence shown here is derived from an EMBL/GenBank/DDBJ whole genome shotgun (WGS) entry which is preliminary data.</text>
</comment>
<evidence type="ECO:0008006" key="4">
    <source>
        <dbReference type="Google" id="ProtNLM"/>
    </source>
</evidence>
<dbReference type="RefSeq" id="WP_390205797.1">
    <property type="nucleotide sequence ID" value="NZ_JBHTAX010000001.1"/>
</dbReference>
<sequence>MLGLLSGGATLIFGWRVKSARYWILGSVLLMVTGEFLLSVIYFWPRNTIMFTEGTAVHSAAYLQQTAQEFQMGHWLRVGASAVASMLAFTGFLRLYRDRISARIRREISPTDFREEP</sequence>
<keyword evidence="3" id="KW-1185">Reference proteome</keyword>
<gene>
    <name evidence="2" type="ORF">ACFQL7_13505</name>
</gene>
<organism evidence="2 3">
    <name type="scientific">Halocatena marina</name>
    <dbReference type="NCBI Taxonomy" id="2934937"/>
    <lineage>
        <taxon>Archaea</taxon>
        <taxon>Methanobacteriati</taxon>
        <taxon>Methanobacteriota</taxon>
        <taxon>Stenosarchaea group</taxon>
        <taxon>Halobacteria</taxon>
        <taxon>Halobacteriales</taxon>
        <taxon>Natronomonadaceae</taxon>
        <taxon>Halocatena</taxon>
    </lineage>
</organism>
<proteinExistence type="predicted"/>
<feature type="transmembrane region" description="Helical" evidence="1">
    <location>
        <begin position="22"/>
        <end position="44"/>
    </location>
</feature>
<evidence type="ECO:0000256" key="1">
    <source>
        <dbReference type="SAM" id="Phobius"/>
    </source>
</evidence>
<accession>A0ABD5YRI8</accession>
<name>A0ABD5YRI8_9EURY</name>
<dbReference type="EMBL" id="JBHTAX010000001">
    <property type="protein sequence ID" value="MFC7190751.1"/>
    <property type="molecule type" value="Genomic_DNA"/>
</dbReference>
<reference evidence="2 3" key="1">
    <citation type="journal article" date="2019" name="Int. J. Syst. Evol. Microbiol.">
        <title>The Global Catalogue of Microorganisms (GCM) 10K type strain sequencing project: providing services to taxonomists for standard genome sequencing and annotation.</title>
        <authorList>
            <consortium name="The Broad Institute Genomics Platform"/>
            <consortium name="The Broad Institute Genome Sequencing Center for Infectious Disease"/>
            <person name="Wu L."/>
            <person name="Ma J."/>
        </authorList>
    </citation>
    <scope>NUCLEOTIDE SEQUENCE [LARGE SCALE GENOMIC DNA]</scope>
    <source>
        <strain evidence="2 3">RDMS1</strain>
    </source>
</reference>